<gene>
    <name evidence="9" type="ORF">D3875_21480</name>
</gene>
<accession>A0A418UZJ5</accession>
<keyword evidence="4 7" id="KW-0812">Transmembrane</keyword>
<dbReference type="EMBL" id="QYUJ01000030">
    <property type="protein sequence ID" value="RJF68923.1"/>
    <property type="molecule type" value="Genomic_DNA"/>
</dbReference>
<comment type="subcellular location">
    <subcellularLocation>
        <location evidence="1">Cell membrane</location>
        <topology evidence="1">Multi-pass membrane protein</topology>
    </subcellularLocation>
</comment>
<keyword evidence="2" id="KW-0813">Transport</keyword>
<dbReference type="InterPro" id="IPR003838">
    <property type="entry name" value="ABC3_permease_C"/>
</dbReference>
<evidence type="ECO:0000256" key="1">
    <source>
        <dbReference type="ARBA" id="ARBA00004651"/>
    </source>
</evidence>
<protein>
    <submittedName>
        <fullName evidence="9">ABC transporter permease</fullName>
    </submittedName>
</protein>
<dbReference type="PANTHER" id="PTHR43738:SF1">
    <property type="entry name" value="HEMIN TRANSPORT SYSTEM PERMEASE PROTEIN HRTB-RELATED"/>
    <property type="match status" value="1"/>
</dbReference>
<organism evidence="9 10">
    <name type="scientific">Deinococcus cavernae</name>
    <dbReference type="NCBI Taxonomy" id="2320857"/>
    <lineage>
        <taxon>Bacteria</taxon>
        <taxon>Thermotogati</taxon>
        <taxon>Deinococcota</taxon>
        <taxon>Deinococci</taxon>
        <taxon>Deinococcales</taxon>
        <taxon>Deinococcaceae</taxon>
        <taxon>Deinococcus</taxon>
    </lineage>
</organism>
<feature type="transmembrane region" description="Helical" evidence="7">
    <location>
        <begin position="234"/>
        <end position="255"/>
    </location>
</feature>
<evidence type="ECO:0000256" key="7">
    <source>
        <dbReference type="SAM" id="Phobius"/>
    </source>
</evidence>
<dbReference type="RefSeq" id="WP_119766790.1">
    <property type="nucleotide sequence ID" value="NZ_QYUJ01000030.1"/>
</dbReference>
<evidence type="ECO:0000256" key="5">
    <source>
        <dbReference type="ARBA" id="ARBA00022989"/>
    </source>
</evidence>
<comment type="caution">
    <text evidence="9">The sequence shown here is derived from an EMBL/GenBank/DDBJ whole genome shotgun (WGS) entry which is preliminary data.</text>
</comment>
<keyword evidence="3" id="KW-1003">Cell membrane</keyword>
<dbReference type="OrthoDB" id="384327at2"/>
<dbReference type="PANTHER" id="PTHR43738">
    <property type="entry name" value="ABC TRANSPORTER, MEMBRANE PROTEIN"/>
    <property type="match status" value="1"/>
</dbReference>
<dbReference type="GO" id="GO:0005886">
    <property type="term" value="C:plasma membrane"/>
    <property type="evidence" value="ECO:0007669"/>
    <property type="project" value="UniProtKB-SubCell"/>
</dbReference>
<evidence type="ECO:0000259" key="8">
    <source>
        <dbReference type="Pfam" id="PF02687"/>
    </source>
</evidence>
<keyword evidence="10" id="KW-1185">Reference proteome</keyword>
<reference evidence="9 10" key="1">
    <citation type="submission" date="2018-09" db="EMBL/GenBank/DDBJ databases">
        <authorList>
            <person name="Zhu H."/>
        </authorList>
    </citation>
    <scope>NUCLEOTIDE SEQUENCE [LARGE SCALE GENOMIC DNA]</scope>
    <source>
        <strain evidence="9 10">K2S05-167</strain>
    </source>
</reference>
<feature type="transmembrane region" description="Helical" evidence="7">
    <location>
        <begin position="276"/>
        <end position="301"/>
    </location>
</feature>
<dbReference type="InterPro" id="IPR051125">
    <property type="entry name" value="ABC-4/HrtB_transporter"/>
</dbReference>
<keyword evidence="5 7" id="KW-1133">Transmembrane helix</keyword>
<dbReference type="AlphaFoldDB" id="A0A418UZJ5"/>
<dbReference type="Proteomes" id="UP000286287">
    <property type="component" value="Unassembled WGS sequence"/>
</dbReference>
<feature type="transmembrane region" description="Helical" evidence="7">
    <location>
        <begin position="12"/>
        <end position="35"/>
    </location>
</feature>
<evidence type="ECO:0000256" key="4">
    <source>
        <dbReference type="ARBA" id="ARBA00022692"/>
    </source>
</evidence>
<name>A0A418UZJ5_9DEIO</name>
<evidence type="ECO:0000256" key="2">
    <source>
        <dbReference type="ARBA" id="ARBA00022448"/>
    </source>
</evidence>
<keyword evidence="6 7" id="KW-0472">Membrane</keyword>
<evidence type="ECO:0000256" key="3">
    <source>
        <dbReference type="ARBA" id="ARBA00022475"/>
    </source>
</evidence>
<dbReference type="Pfam" id="PF02687">
    <property type="entry name" value="FtsX"/>
    <property type="match status" value="1"/>
</dbReference>
<feature type="domain" description="ABC3 transporter permease C-terminal" evidence="8">
    <location>
        <begin position="236"/>
        <end position="345"/>
    </location>
</feature>
<proteinExistence type="predicted"/>
<evidence type="ECO:0000256" key="6">
    <source>
        <dbReference type="ARBA" id="ARBA00023136"/>
    </source>
</evidence>
<evidence type="ECO:0000313" key="9">
    <source>
        <dbReference type="EMBL" id="RJF68923.1"/>
    </source>
</evidence>
<sequence length="354" mass="36985">MFLAFRELKFNLLRSVLLGGISALLAFMVFMLLGLTRGLSEDSAAWMLNNPAATIITTEDASGNLTRSFISPEDITALQKMDAGAVPFAQSFVSFGVNTPDSNQLGAVMLGLEPESFLAPRLTEGTVMNAGSAVVDSSLKEDGVKVGDTIILKPGGEELKVVGFTEGARLNHQPVIFVTLDEWHTLNPRAHDTVSGVALQALAPGSLPEGLAAQTRSEALQSLPGYKEEQGSLLMIQVFLVAVSALVMAVFFYVMTLQKTAQFGLLKAIGAGMRTLAGSLVAQVLLLTLGALALAVAAMYGTTQVLPAGMPFALSWTAVAQASGLLLLVALLGGLLSLRTIAQADPLQALGQGG</sequence>
<feature type="transmembrane region" description="Helical" evidence="7">
    <location>
        <begin position="313"/>
        <end position="338"/>
    </location>
</feature>
<evidence type="ECO:0000313" key="10">
    <source>
        <dbReference type="Proteomes" id="UP000286287"/>
    </source>
</evidence>